<dbReference type="InterPro" id="IPR000531">
    <property type="entry name" value="Beta-barrel_TonB"/>
</dbReference>
<evidence type="ECO:0000256" key="5">
    <source>
        <dbReference type="ARBA" id="ARBA00022729"/>
    </source>
</evidence>
<dbReference type="GO" id="GO:0044718">
    <property type="term" value="P:siderophore transmembrane transport"/>
    <property type="evidence" value="ECO:0007669"/>
    <property type="project" value="TreeGrafter"/>
</dbReference>
<dbReference type="Proteomes" id="UP000199150">
    <property type="component" value="Unassembled WGS sequence"/>
</dbReference>
<dbReference type="PANTHER" id="PTHR30069:SF29">
    <property type="entry name" value="HEMOGLOBIN AND HEMOGLOBIN-HAPTOGLOBIN-BINDING PROTEIN 1-RELATED"/>
    <property type="match status" value="1"/>
</dbReference>
<keyword evidence="4 10" id="KW-0812">Transmembrane</keyword>
<evidence type="ECO:0000313" key="15">
    <source>
        <dbReference type="EMBL" id="SCW72773.1"/>
    </source>
</evidence>
<keyword evidence="2 10" id="KW-0813">Transport</keyword>
<dbReference type="GO" id="GO:0015344">
    <property type="term" value="F:siderophore uptake transmembrane transporter activity"/>
    <property type="evidence" value="ECO:0007669"/>
    <property type="project" value="TreeGrafter"/>
</dbReference>
<dbReference type="InterPro" id="IPR037066">
    <property type="entry name" value="Plug_dom_sf"/>
</dbReference>
<evidence type="ECO:0000259" key="14">
    <source>
        <dbReference type="Pfam" id="PF07715"/>
    </source>
</evidence>
<protein>
    <submittedName>
        <fullName evidence="15">Outer membrane receptor proteins, mostly Fe transport</fullName>
    </submittedName>
</protein>
<feature type="chain" id="PRO_5011551123" evidence="12">
    <location>
        <begin position="21"/>
        <end position="677"/>
    </location>
</feature>
<comment type="similarity">
    <text evidence="10 11">Belongs to the TonB-dependent receptor family.</text>
</comment>
<dbReference type="STRING" id="260084.SAMN02927928_2981"/>
<dbReference type="Pfam" id="PF00593">
    <property type="entry name" value="TonB_dep_Rec_b-barrel"/>
    <property type="match status" value="1"/>
</dbReference>
<gene>
    <name evidence="15" type="ORF">SAMN02927928_2981</name>
</gene>
<dbReference type="Gene3D" id="2.170.130.10">
    <property type="entry name" value="TonB-dependent receptor, plug domain"/>
    <property type="match status" value="1"/>
</dbReference>
<dbReference type="EMBL" id="FMTS01000005">
    <property type="protein sequence ID" value="SCW72773.1"/>
    <property type="molecule type" value="Genomic_DNA"/>
</dbReference>
<keyword evidence="3 10" id="KW-1134">Transmembrane beta strand</keyword>
<evidence type="ECO:0000256" key="9">
    <source>
        <dbReference type="ARBA" id="ARBA00023237"/>
    </source>
</evidence>
<dbReference type="Pfam" id="PF07715">
    <property type="entry name" value="Plug"/>
    <property type="match status" value="1"/>
</dbReference>
<evidence type="ECO:0000259" key="13">
    <source>
        <dbReference type="Pfam" id="PF00593"/>
    </source>
</evidence>
<keyword evidence="5 12" id="KW-0732">Signal</keyword>
<dbReference type="PANTHER" id="PTHR30069">
    <property type="entry name" value="TONB-DEPENDENT OUTER MEMBRANE RECEPTOR"/>
    <property type="match status" value="1"/>
</dbReference>
<organism evidence="15 16">
    <name type="scientific">Asticcacaulis taihuensis</name>
    <dbReference type="NCBI Taxonomy" id="260084"/>
    <lineage>
        <taxon>Bacteria</taxon>
        <taxon>Pseudomonadati</taxon>
        <taxon>Pseudomonadota</taxon>
        <taxon>Alphaproteobacteria</taxon>
        <taxon>Caulobacterales</taxon>
        <taxon>Caulobacteraceae</taxon>
        <taxon>Asticcacaulis</taxon>
    </lineage>
</organism>
<keyword evidence="6 11" id="KW-0798">TonB box</keyword>
<dbReference type="RefSeq" id="WP_245679036.1">
    <property type="nucleotide sequence ID" value="NZ_CBCRYE010000003.1"/>
</dbReference>
<dbReference type="AlphaFoldDB" id="A0A1G4SUG1"/>
<keyword evidence="7 10" id="KW-0472">Membrane</keyword>
<evidence type="ECO:0000256" key="7">
    <source>
        <dbReference type="ARBA" id="ARBA00023136"/>
    </source>
</evidence>
<evidence type="ECO:0000256" key="11">
    <source>
        <dbReference type="RuleBase" id="RU003357"/>
    </source>
</evidence>
<feature type="domain" description="TonB-dependent receptor plug" evidence="14">
    <location>
        <begin position="53"/>
        <end position="148"/>
    </location>
</feature>
<keyword evidence="9 10" id="KW-0998">Cell outer membrane</keyword>
<evidence type="ECO:0000256" key="3">
    <source>
        <dbReference type="ARBA" id="ARBA00022452"/>
    </source>
</evidence>
<evidence type="ECO:0000256" key="2">
    <source>
        <dbReference type="ARBA" id="ARBA00022448"/>
    </source>
</evidence>
<feature type="signal peptide" evidence="12">
    <location>
        <begin position="1"/>
        <end position="20"/>
    </location>
</feature>
<evidence type="ECO:0000256" key="6">
    <source>
        <dbReference type="ARBA" id="ARBA00023077"/>
    </source>
</evidence>
<reference evidence="16" key="1">
    <citation type="submission" date="2016-10" db="EMBL/GenBank/DDBJ databases">
        <authorList>
            <person name="Varghese N."/>
            <person name="Submissions S."/>
        </authorList>
    </citation>
    <scope>NUCLEOTIDE SEQUENCE [LARGE SCALE GENOMIC DNA]</scope>
    <source>
        <strain evidence="16">CGMCC 1.3431</strain>
    </source>
</reference>
<name>A0A1G4SUG1_9CAUL</name>
<dbReference type="GO" id="GO:0009279">
    <property type="term" value="C:cell outer membrane"/>
    <property type="evidence" value="ECO:0007669"/>
    <property type="project" value="UniProtKB-SubCell"/>
</dbReference>
<evidence type="ECO:0000256" key="4">
    <source>
        <dbReference type="ARBA" id="ARBA00022692"/>
    </source>
</evidence>
<sequence>MAVRYLGVSLLAMVAMSAHAEPPTEVIVQGQRFAPYSGDAVFSRVDLTGTQLTGGASLDQVLKQTAQASLFRRSSSLTANPTVQGMSLRAIAPSGAGRALVTMDGIPQNDPFGGWVIWAGIPSDGLASAHVVRGAGGGAYGAGALTGVVDLSLVPPQALRPYIQASIDNHDGGGLQAGFAMGNHIGVHLTDRTLEGDIPVRGSQRGAADVATHGRDRSLLINGQWAVAEGELSLLAGGYDSMRETGLKGAVARSKGDQISLAWTRQPTAEALGYRLQIWHKDSDLSNRSMSVLPGRSGTSLANDQVKTPATGDGFNAAIRHQTLHSEWEIGIDARTGEGESREYYRYMAGAATRYRVSGGENALAGLYVQGTHAIDRWTLTGAVRIDEWKTSGAHRFERDLTTGLPVLDLDLPSKQQTVGSGRLGVAYQVSPQNALRAAIYSGFRPPSLNELYRPFRVGNDVTEANADLKPETLTGGEIGWRRSGQRLHLDADIFSNIVSDPVTNVTLGIGPGTFPVAGFIPAGGAYRQRRNVGEIRAYGLEAQAQYQISDTLALNAALTATHARVGKADAAVNGKRPAQAPAYSASIGAEGQMAKFGWRADWLFEGQSFEDDLNALPLKPYSNLNLALDYSFTPRVSLGLRVDNAFDAAIQIQRSNDGTVSFDTSRMVTLTLSYRR</sequence>
<evidence type="ECO:0000313" key="16">
    <source>
        <dbReference type="Proteomes" id="UP000199150"/>
    </source>
</evidence>
<evidence type="ECO:0000256" key="12">
    <source>
        <dbReference type="SAM" id="SignalP"/>
    </source>
</evidence>
<dbReference type="InterPro" id="IPR039426">
    <property type="entry name" value="TonB-dep_rcpt-like"/>
</dbReference>
<evidence type="ECO:0000256" key="1">
    <source>
        <dbReference type="ARBA" id="ARBA00004571"/>
    </source>
</evidence>
<evidence type="ECO:0000256" key="8">
    <source>
        <dbReference type="ARBA" id="ARBA00023170"/>
    </source>
</evidence>
<accession>A0A1G4SUG1</accession>
<proteinExistence type="inferred from homology"/>
<feature type="domain" description="TonB-dependent receptor-like beta-barrel" evidence="13">
    <location>
        <begin position="252"/>
        <end position="645"/>
    </location>
</feature>
<dbReference type="Gene3D" id="2.40.170.20">
    <property type="entry name" value="TonB-dependent receptor, beta-barrel domain"/>
    <property type="match status" value="1"/>
</dbReference>
<evidence type="ECO:0000256" key="10">
    <source>
        <dbReference type="PROSITE-ProRule" id="PRU01360"/>
    </source>
</evidence>
<dbReference type="SUPFAM" id="SSF56935">
    <property type="entry name" value="Porins"/>
    <property type="match status" value="1"/>
</dbReference>
<dbReference type="InterPro" id="IPR036942">
    <property type="entry name" value="Beta-barrel_TonB_sf"/>
</dbReference>
<dbReference type="PROSITE" id="PS52016">
    <property type="entry name" value="TONB_DEPENDENT_REC_3"/>
    <property type="match status" value="1"/>
</dbReference>
<comment type="subcellular location">
    <subcellularLocation>
        <location evidence="1 10">Cell outer membrane</location>
        <topology evidence="1 10">Multi-pass membrane protein</topology>
    </subcellularLocation>
</comment>
<keyword evidence="16" id="KW-1185">Reference proteome</keyword>
<keyword evidence="8 15" id="KW-0675">Receptor</keyword>
<dbReference type="InterPro" id="IPR012910">
    <property type="entry name" value="Plug_dom"/>
</dbReference>